<dbReference type="Proteomes" id="UP000823561">
    <property type="component" value="Chromosome 4"/>
</dbReference>
<keyword evidence="2" id="KW-1185">Reference proteome</keyword>
<accession>A0AAV6H809</accession>
<gene>
    <name evidence="1" type="ORF">AALO_G00050050</name>
</gene>
<evidence type="ECO:0000313" key="2">
    <source>
        <dbReference type="Proteomes" id="UP000823561"/>
    </source>
</evidence>
<name>A0AAV6H809_9TELE</name>
<dbReference type="AlphaFoldDB" id="A0AAV6H809"/>
<dbReference type="EMBL" id="JADWDJ010000004">
    <property type="protein sequence ID" value="KAG5281901.1"/>
    <property type="molecule type" value="Genomic_DNA"/>
</dbReference>
<evidence type="ECO:0000313" key="1">
    <source>
        <dbReference type="EMBL" id="KAG5281901.1"/>
    </source>
</evidence>
<reference evidence="1" key="1">
    <citation type="submission" date="2020-10" db="EMBL/GenBank/DDBJ databases">
        <title>Chromosome-scale genome assembly of the Allis shad, Alosa alosa.</title>
        <authorList>
            <person name="Margot Z."/>
            <person name="Christophe K."/>
            <person name="Cabau C."/>
            <person name="Louis A."/>
            <person name="Berthelot C."/>
            <person name="Parey E."/>
            <person name="Roest Crollius H."/>
            <person name="Montfort J."/>
            <person name="Robinson-Rechavi M."/>
            <person name="Bucao C."/>
            <person name="Bouchez O."/>
            <person name="Gislard M."/>
            <person name="Lluch J."/>
            <person name="Milhes M."/>
            <person name="Lampietro C."/>
            <person name="Lopez Roques C."/>
            <person name="Donnadieu C."/>
            <person name="Braasch I."/>
            <person name="Desvignes T."/>
            <person name="Postlethwait J."/>
            <person name="Bobe J."/>
            <person name="Guiguen Y."/>
        </authorList>
    </citation>
    <scope>NUCLEOTIDE SEQUENCE</scope>
    <source>
        <strain evidence="1">M-15738</strain>
        <tissue evidence="1">Blood</tissue>
    </source>
</reference>
<comment type="caution">
    <text evidence="1">The sequence shown here is derived from an EMBL/GenBank/DDBJ whole genome shotgun (WGS) entry which is preliminary data.</text>
</comment>
<sequence>MPSKNTASLCIYCVRRDLGHRRPRLTSDPRVKALFGELKTGVGVVLGGRLSQHDPTMETLPNALYLKRDFYASMYQDSQGKPFNEI</sequence>
<proteinExistence type="predicted"/>
<protein>
    <submittedName>
        <fullName evidence="1">Uncharacterized protein</fullName>
    </submittedName>
</protein>
<organism evidence="1 2">
    <name type="scientific">Alosa alosa</name>
    <name type="common">allis shad</name>
    <dbReference type="NCBI Taxonomy" id="278164"/>
    <lineage>
        <taxon>Eukaryota</taxon>
        <taxon>Metazoa</taxon>
        <taxon>Chordata</taxon>
        <taxon>Craniata</taxon>
        <taxon>Vertebrata</taxon>
        <taxon>Euteleostomi</taxon>
        <taxon>Actinopterygii</taxon>
        <taxon>Neopterygii</taxon>
        <taxon>Teleostei</taxon>
        <taxon>Clupei</taxon>
        <taxon>Clupeiformes</taxon>
        <taxon>Clupeoidei</taxon>
        <taxon>Clupeidae</taxon>
        <taxon>Alosa</taxon>
    </lineage>
</organism>